<dbReference type="InterPro" id="IPR008936">
    <property type="entry name" value="Rho_GTPase_activation_prot"/>
</dbReference>
<dbReference type="EMBL" id="JAFBMS010000003">
    <property type="protein sequence ID" value="KAG9353638.1"/>
    <property type="molecule type" value="Genomic_DNA"/>
</dbReference>
<proteinExistence type="predicted"/>
<comment type="caution">
    <text evidence="3">The sequence shown here is derived from an EMBL/GenBank/DDBJ whole genome shotgun (WGS) entry which is preliminary data.</text>
</comment>
<feature type="compositionally biased region" description="Gly residues" evidence="1">
    <location>
        <begin position="1"/>
        <end position="11"/>
    </location>
</feature>
<reference evidence="3" key="1">
    <citation type="thesis" date="2021" institute="BYU ScholarsArchive" country="Provo, UT, USA">
        <title>Applications of and Algorithms for Genome Assembly and Genomic Analyses with an Emphasis on Marine Teleosts.</title>
        <authorList>
            <person name="Pickett B.D."/>
        </authorList>
    </citation>
    <scope>NUCLEOTIDE SEQUENCE</scope>
    <source>
        <strain evidence="3">HI-2016</strain>
    </source>
</reference>
<keyword evidence="4" id="KW-1185">Reference proteome</keyword>
<dbReference type="Proteomes" id="UP000824540">
    <property type="component" value="Unassembled WGS sequence"/>
</dbReference>
<dbReference type="OrthoDB" id="3175255at2759"/>
<evidence type="ECO:0000256" key="1">
    <source>
        <dbReference type="SAM" id="MobiDB-lite"/>
    </source>
</evidence>
<gene>
    <name evidence="3" type="ORF">JZ751_011760</name>
</gene>
<protein>
    <recommendedName>
        <fullName evidence="2">Rho-GAP domain-containing protein</fullName>
    </recommendedName>
</protein>
<sequence length="147" mass="15653">MGDGGWGGGGDATTLPDLTEQFAPPETAPPMLVKLLDTIERREVQSLEECAQLLKGICGSPSVPPQYWLTLHCLIKHLGRVCQSAAKNQLSARTLGEIFSPLLFRHQAASCEPSPDSHLKIIEVLISSELSESQAAPGLSAGPSPVR</sequence>
<evidence type="ECO:0000259" key="2">
    <source>
        <dbReference type="PROSITE" id="PS50238"/>
    </source>
</evidence>
<dbReference type="PROSITE" id="PS50238">
    <property type="entry name" value="RHOGAP"/>
    <property type="match status" value="1"/>
</dbReference>
<evidence type="ECO:0000313" key="3">
    <source>
        <dbReference type="EMBL" id="KAG9353638.1"/>
    </source>
</evidence>
<organism evidence="3 4">
    <name type="scientific">Albula glossodonta</name>
    <name type="common">roundjaw bonefish</name>
    <dbReference type="NCBI Taxonomy" id="121402"/>
    <lineage>
        <taxon>Eukaryota</taxon>
        <taxon>Metazoa</taxon>
        <taxon>Chordata</taxon>
        <taxon>Craniata</taxon>
        <taxon>Vertebrata</taxon>
        <taxon>Euteleostomi</taxon>
        <taxon>Actinopterygii</taxon>
        <taxon>Neopterygii</taxon>
        <taxon>Teleostei</taxon>
        <taxon>Albuliformes</taxon>
        <taxon>Albulidae</taxon>
        <taxon>Albula</taxon>
    </lineage>
</organism>
<name>A0A8T2PQP3_9TELE</name>
<feature type="domain" description="Rho-GAP" evidence="2">
    <location>
        <begin position="1"/>
        <end position="133"/>
    </location>
</feature>
<dbReference type="SUPFAM" id="SSF48350">
    <property type="entry name" value="GTPase activation domain, GAP"/>
    <property type="match status" value="1"/>
</dbReference>
<dbReference type="InterPro" id="IPR000198">
    <property type="entry name" value="RhoGAP_dom"/>
</dbReference>
<feature type="region of interest" description="Disordered" evidence="1">
    <location>
        <begin position="1"/>
        <end position="23"/>
    </location>
</feature>
<accession>A0A8T2PQP3</accession>
<dbReference type="Gene3D" id="1.10.555.10">
    <property type="entry name" value="Rho GTPase activation protein"/>
    <property type="match status" value="1"/>
</dbReference>
<dbReference type="AlphaFoldDB" id="A0A8T2PQP3"/>
<dbReference type="GO" id="GO:0007165">
    <property type="term" value="P:signal transduction"/>
    <property type="evidence" value="ECO:0007669"/>
    <property type="project" value="InterPro"/>
</dbReference>
<evidence type="ECO:0000313" key="4">
    <source>
        <dbReference type="Proteomes" id="UP000824540"/>
    </source>
</evidence>
<dbReference type="Pfam" id="PF00620">
    <property type="entry name" value="RhoGAP"/>
    <property type="match status" value="1"/>
</dbReference>